<evidence type="ECO:0000313" key="7">
    <source>
        <dbReference type="Proteomes" id="UP000217790"/>
    </source>
</evidence>
<comment type="similarity">
    <text evidence="2">Belongs to the NSA1 family.</text>
</comment>
<organism evidence="6 7">
    <name type="scientific">Armillaria gallica</name>
    <name type="common">Bulbous honey fungus</name>
    <name type="synonym">Armillaria bulbosa</name>
    <dbReference type="NCBI Taxonomy" id="47427"/>
    <lineage>
        <taxon>Eukaryota</taxon>
        <taxon>Fungi</taxon>
        <taxon>Dikarya</taxon>
        <taxon>Basidiomycota</taxon>
        <taxon>Agaricomycotina</taxon>
        <taxon>Agaricomycetes</taxon>
        <taxon>Agaricomycetidae</taxon>
        <taxon>Agaricales</taxon>
        <taxon>Marasmiineae</taxon>
        <taxon>Physalacriaceae</taxon>
        <taxon>Armillaria</taxon>
    </lineage>
</organism>
<dbReference type="OrthoDB" id="18388at2759"/>
<dbReference type="PANTHER" id="PTHR16038:SF4">
    <property type="entry name" value="WD REPEAT-CONTAINING PROTEIN 74"/>
    <property type="match status" value="1"/>
</dbReference>
<dbReference type="SUPFAM" id="SSF50978">
    <property type="entry name" value="WD40 repeat-like"/>
    <property type="match status" value="1"/>
</dbReference>
<comment type="function">
    <text evidence="1">Involved in the biogenesis of the 60S ribosomal subunit.</text>
</comment>
<dbReference type="FunCoup" id="A0A2H3DNJ2">
    <property type="interactions" value="280"/>
</dbReference>
<proteinExistence type="inferred from homology"/>
<dbReference type="InParanoid" id="A0A2H3DNJ2"/>
<sequence>MPRFIAGDSLGNIKSLAYSASGKNTELTVLSEGPKTSEEKPNTIQALAVDYKPESAVKVAAAYGDGSASTYSLEDYTLTPLHHWKENRLKANQRYVGLSIASQGIFTCTSNGALRMTPKSSTELEAEARTALLPTRLHSWKLAADQETFAYGGDEVDLSLWNTEQAFQQPAMSSTADVMSKKRKRNTDLFPGEIWRAKNVSNDSLSLRQPIRVTSLSYLSTESPHHLLAGTQLGHLRRYDTRAARRPVADWTGIVKVGSVQTVEKGFSDHEAFVSDSENSMFSVDLRTGRVLYGYHGISGTVTSIAPSPSVIASASLDRYFRLHSTVPPPSEIGHNSEDKGQVLDKVYTKSIPTVIVWDGDTTAVSRADASAGNEDDAVWDAMENVDERNEDSDNEFNNQRRRKVSRK</sequence>
<feature type="region of interest" description="Disordered" evidence="5">
    <location>
        <begin position="386"/>
        <end position="408"/>
    </location>
</feature>
<evidence type="ECO:0000256" key="3">
    <source>
        <dbReference type="ARBA" id="ARBA00011187"/>
    </source>
</evidence>
<dbReference type="GO" id="GO:0005730">
    <property type="term" value="C:nucleolus"/>
    <property type="evidence" value="ECO:0007669"/>
    <property type="project" value="InterPro"/>
</dbReference>
<keyword evidence="7" id="KW-1185">Reference proteome</keyword>
<dbReference type="AlphaFoldDB" id="A0A2H3DNJ2"/>
<dbReference type="Gene3D" id="2.130.10.10">
    <property type="entry name" value="YVTN repeat-like/Quinoprotein amine dehydrogenase"/>
    <property type="match status" value="1"/>
</dbReference>
<comment type="subunit">
    <text evidence="3">Component of the pre-66S ribosomal particle.</text>
</comment>
<evidence type="ECO:0000256" key="4">
    <source>
        <dbReference type="ARBA" id="ARBA00014234"/>
    </source>
</evidence>
<gene>
    <name evidence="6" type="ORF">ARMGADRAFT_962680</name>
</gene>
<evidence type="ECO:0000256" key="2">
    <source>
        <dbReference type="ARBA" id="ARBA00007861"/>
    </source>
</evidence>
<dbReference type="GO" id="GO:0042273">
    <property type="term" value="P:ribosomal large subunit biogenesis"/>
    <property type="evidence" value="ECO:0007669"/>
    <property type="project" value="InterPro"/>
</dbReference>
<reference evidence="7" key="1">
    <citation type="journal article" date="2017" name="Nat. Ecol. Evol.">
        <title>Genome expansion and lineage-specific genetic innovations in the forest pathogenic fungi Armillaria.</title>
        <authorList>
            <person name="Sipos G."/>
            <person name="Prasanna A.N."/>
            <person name="Walter M.C."/>
            <person name="O'Connor E."/>
            <person name="Balint B."/>
            <person name="Krizsan K."/>
            <person name="Kiss B."/>
            <person name="Hess J."/>
            <person name="Varga T."/>
            <person name="Slot J."/>
            <person name="Riley R."/>
            <person name="Boka B."/>
            <person name="Rigling D."/>
            <person name="Barry K."/>
            <person name="Lee J."/>
            <person name="Mihaltcheva S."/>
            <person name="LaButti K."/>
            <person name="Lipzen A."/>
            <person name="Waldron R."/>
            <person name="Moloney N.M."/>
            <person name="Sperisen C."/>
            <person name="Kredics L."/>
            <person name="Vagvoelgyi C."/>
            <person name="Patrignani A."/>
            <person name="Fitzpatrick D."/>
            <person name="Nagy I."/>
            <person name="Doyle S."/>
            <person name="Anderson J.B."/>
            <person name="Grigoriev I.V."/>
            <person name="Gueldener U."/>
            <person name="Muensterkoetter M."/>
            <person name="Nagy L.G."/>
        </authorList>
    </citation>
    <scope>NUCLEOTIDE SEQUENCE [LARGE SCALE GENOMIC DNA]</scope>
    <source>
        <strain evidence="7">Ar21-2</strain>
    </source>
</reference>
<accession>A0A2H3DNJ2</accession>
<name>A0A2H3DNJ2_ARMGA</name>
<evidence type="ECO:0000256" key="1">
    <source>
        <dbReference type="ARBA" id="ARBA00002889"/>
    </source>
</evidence>
<dbReference type="InterPro" id="IPR015943">
    <property type="entry name" value="WD40/YVTN_repeat-like_dom_sf"/>
</dbReference>
<dbReference type="Proteomes" id="UP000217790">
    <property type="component" value="Unassembled WGS sequence"/>
</dbReference>
<dbReference type="InterPro" id="IPR036322">
    <property type="entry name" value="WD40_repeat_dom_sf"/>
</dbReference>
<dbReference type="PANTHER" id="PTHR16038">
    <property type="entry name" value="NOP SEVEN ASSOCIATED PROTEIN 1"/>
    <property type="match status" value="1"/>
</dbReference>
<dbReference type="EMBL" id="KZ293650">
    <property type="protein sequence ID" value="PBK96799.1"/>
    <property type="molecule type" value="Genomic_DNA"/>
</dbReference>
<evidence type="ECO:0000256" key="5">
    <source>
        <dbReference type="SAM" id="MobiDB-lite"/>
    </source>
</evidence>
<dbReference type="InterPro" id="IPR037379">
    <property type="entry name" value="WDR74/Nsa1"/>
</dbReference>
<dbReference type="CDD" id="cd22857">
    <property type="entry name" value="WDR74"/>
    <property type="match status" value="1"/>
</dbReference>
<dbReference type="STRING" id="47427.A0A2H3DNJ2"/>
<protein>
    <recommendedName>
        <fullName evidence="4">Ribosome biogenesis protein NSA1</fullName>
    </recommendedName>
</protein>
<dbReference type="OMA" id="KNVCRMR"/>
<dbReference type="GO" id="GO:0030687">
    <property type="term" value="C:preribosome, large subunit precursor"/>
    <property type="evidence" value="ECO:0007669"/>
    <property type="project" value="TreeGrafter"/>
</dbReference>
<evidence type="ECO:0000313" key="6">
    <source>
        <dbReference type="EMBL" id="PBK96799.1"/>
    </source>
</evidence>